<feature type="domain" description="Aminoglycoside phosphotransferase" evidence="1">
    <location>
        <begin position="41"/>
        <end position="259"/>
    </location>
</feature>
<dbReference type="EMBL" id="VDLY02000004">
    <property type="protein sequence ID" value="KAB8168020.1"/>
    <property type="molecule type" value="Genomic_DNA"/>
</dbReference>
<evidence type="ECO:0000313" key="3">
    <source>
        <dbReference type="Proteomes" id="UP000314251"/>
    </source>
</evidence>
<proteinExistence type="predicted"/>
<dbReference type="OrthoDB" id="3638028at2"/>
<comment type="caution">
    <text evidence="2">The sequence shown here is derived from an EMBL/GenBank/DDBJ whole genome shotgun (WGS) entry which is preliminary data.</text>
</comment>
<dbReference type="Pfam" id="PF01636">
    <property type="entry name" value="APH"/>
    <property type="match status" value="1"/>
</dbReference>
<dbReference type="AlphaFoldDB" id="A0A5N6AJF8"/>
<dbReference type="Gene3D" id="3.90.1200.10">
    <property type="match status" value="1"/>
</dbReference>
<accession>A0A5N6AJF8</accession>
<dbReference type="InterPro" id="IPR011009">
    <property type="entry name" value="Kinase-like_dom_sf"/>
</dbReference>
<dbReference type="Proteomes" id="UP000314251">
    <property type="component" value="Unassembled WGS sequence"/>
</dbReference>
<evidence type="ECO:0000259" key="1">
    <source>
        <dbReference type="Pfam" id="PF01636"/>
    </source>
</evidence>
<reference evidence="2" key="1">
    <citation type="submission" date="2019-10" db="EMBL/GenBank/DDBJ databases">
        <title>Nonomuraea sp. nov., isolated from Phyllanthus amarus.</title>
        <authorList>
            <person name="Klykleung N."/>
            <person name="Tanasupawat S."/>
        </authorList>
    </citation>
    <scope>NUCLEOTIDE SEQUENCE [LARGE SCALE GENOMIC DNA]</scope>
    <source>
        <strain evidence="2">3MP-10</strain>
    </source>
</reference>
<dbReference type="InterPro" id="IPR002575">
    <property type="entry name" value="Aminoglycoside_PTrfase"/>
</dbReference>
<dbReference type="SUPFAM" id="SSF56112">
    <property type="entry name" value="Protein kinase-like (PK-like)"/>
    <property type="match status" value="1"/>
</dbReference>
<evidence type="ECO:0000313" key="2">
    <source>
        <dbReference type="EMBL" id="KAB8168020.1"/>
    </source>
</evidence>
<dbReference type="RefSeq" id="WP_139667029.1">
    <property type="nucleotide sequence ID" value="NZ_VDLY02000004.1"/>
</dbReference>
<dbReference type="GO" id="GO:0016740">
    <property type="term" value="F:transferase activity"/>
    <property type="evidence" value="ECO:0007669"/>
    <property type="project" value="UniProtKB-KW"/>
</dbReference>
<name>A0A5N6AJF8_9ACTN</name>
<protein>
    <submittedName>
        <fullName evidence="2">Phosphotransferase</fullName>
    </submittedName>
</protein>
<organism evidence="2 3">
    <name type="scientific">Streptomyces mimosae</name>
    <dbReference type="NCBI Taxonomy" id="2586635"/>
    <lineage>
        <taxon>Bacteria</taxon>
        <taxon>Bacillati</taxon>
        <taxon>Actinomycetota</taxon>
        <taxon>Actinomycetes</taxon>
        <taxon>Kitasatosporales</taxon>
        <taxon>Streptomycetaceae</taxon>
        <taxon>Streptomyces</taxon>
    </lineage>
</organism>
<gene>
    <name evidence="2" type="ORF">FH607_007660</name>
</gene>
<keyword evidence="3" id="KW-1185">Reference proteome</keyword>
<sequence>MAKATARLVRRFGPGVAGWCAEVPRLVAGLTARWGLTLGAPLPEGAASITLRCRWPDGTPAVLKLSPDRTLLVEQADMLRWLAASGRVPVVVALDGAAGALVMTEILPGTEAGELPAASLPERWADLLAALHGLAPPPGATRTLGDRCEEAFARVGRRLIEPAVGARLDAAAWDRAVRRCDRLLATTARPVLLHGDLHPGNALDGGAARGLMAIDPKVCVGDPCFDAVDLVVAGAGAEGVGARCARVAAACGLDGERLHEWSRVIAAFAAVAQLAGGGEESTTEELLALTR</sequence>